<evidence type="ECO:0000313" key="3">
    <source>
        <dbReference type="Proteomes" id="UP001054857"/>
    </source>
</evidence>
<organism evidence="2 3">
    <name type="scientific">Astrephomene gubernaculifera</name>
    <dbReference type="NCBI Taxonomy" id="47775"/>
    <lineage>
        <taxon>Eukaryota</taxon>
        <taxon>Viridiplantae</taxon>
        <taxon>Chlorophyta</taxon>
        <taxon>core chlorophytes</taxon>
        <taxon>Chlorophyceae</taxon>
        <taxon>CS clade</taxon>
        <taxon>Chlamydomonadales</taxon>
        <taxon>Astrephomenaceae</taxon>
        <taxon>Astrephomene</taxon>
    </lineage>
</organism>
<dbReference type="InterPro" id="IPR050910">
    <property type="entry name" value="JMJD6_ArgDemeth/LysHydrox"/>
</dbReference>
<dbReference type="GO" id="GO:0016706">
    <property type="term" value="F:2-oxoglutarate-dependent dioxygenase activity"/>
    <property type="evidence" value="ECO:0007669"/>
    <property type="project" value="TreeGrafter"/>
</dbReference>
<dbReference type="PANTHER" id="PTHR12480">
    <property type="entry name" value="ARGININE DEMETHYLASE AND LYSYL-HYDROXYLASE JMJD"/>
    <property type="match status" value="1"/>
</dbReference>
<name>A0AAD3DI00_9CHLO</name>
<keyword evidence="3" id="KW-1185">Reference proteome</keyword>
<dbReference type="Gene3D" id="2.60.120.650">
    <property type="entry name" value="Cupin"/>
    <property type="match status" value="1"/>
</dbReference>
<dbReference type="Proteomes" id="UP001054857">
    <property type="component" value="Unassembled WGS sequence"/>
</dbReference>
<dbReference type="AlphaFoldDB" id="A0AAD3DI00"/>
<evidence type="ECO:0000259" key="1">
    <source>
        <dbReference type="PROSITE" id="PS51184"/>
    </source>
</evidence>
<proteinExistence type="predicted"/>
<dbReference type="PROSITE" id="PS51184">
    <property type="entry name" value="JMJC"/>
    <property type="match status" value="1"/>
</dbReference>
<evidence type="ECO:0000313" key="2">
    <source>
        <dbReference type="EMBL" id="GFR41087.1"/>
    </source>
</evidence>
<protein>
    <recommendedName>
        <fullName evidence="1">JmjC domain-containing protein</fullName>
    </recommendedName>
</protein>
<dbReference type="SUPFAM" id="SSF51197">
    <property type="entry name" value="Clavaminate synthase-like"/>
    <property type="match status" value="1"/>
</dbReference>
<dbReference type="GO" id="GO:0005737">
    <property type="term" value="C:cytoplasm"/>
    <property type="evidence" value="ECO:0007669"/>
    <property type="project" value="TreeGrafter"/>
</dbReference>
<reference evidence="2 3" key="1">
    <citation type="journal article" date="2021" name="Sci. Rep.">
        <title>Genome sequencing of the multicellular alga Astrephomene provides insights into convergent evolution of germ-soma differentiation.</title>
        <authorList>
            <person name="Yamashita S."/>
            <person name="Yamamoto K."/>
            <person name="Matsuzaki R."/>
            <person name="Suzuki S."/>
            <person name="Yamaguchi H."/>
            <person name="Hirooka S."/>
            <person name="Minakuchi Y."/>
            <person name="Miyagishima S."/>
            <person name="Kawachi M."/>
            <person name="Toyoda A."/>
            <person name="Nozaki H."/>
        </authorList>
    </citation>
    <scope>NUCLEOTIDE SEQUENCE [LARGE SCALE GENOMIC DNA]</scope>
    <source>
        <strain evidence="2 3">NIES-4017</strain>
    </source>
</reference>
<dbReference type="Pfam" id="PF02373">
    <property type="entry name" value="JmjC"/>
    <property type="match status" value="1"/>
</dbReference>
<sequence>GRRCRTCANSSRQEAGDAVFVPSGWHHCVENLAATLSINHNWVNTHNAHWSWALLRAQYAQAAEQIEDCRPLCAADEFEDLVQGNLAAEAGLGWGGFVELLGCAVARALRDMDADMDMDMDMGGRTCQTAEDGAAARRVVEEMTVKEAEEAGALYMNGLLALQRAGLVLIDFVQASEELVLAPARKEAARKTRRGGDAKETEDALRRLQEKPSFTRANDLLLICQQKLGPLLT</sequence>
<dbReference type="PANTHER" id="PTHR12480:SF6">
    <property type="entry name" value="2-OXOGLUTARATE AND IRON-DEPENDENT OXYGENASE JMJD4"/>
    <property type="match status" value="1"/>
</dbReference>
<dbReference type="GO" id="GO:0043565">
    <property type="term" value="F:sequence-specific DNA binding"/>
    <property type="evidence" value="ECO:0007669"/>
    <property type="project" value="TreeGrafter"/>
</dbReference>
<dbReference type="EMBL" id="BMAR01000001">
    <property type="protein sequence ID" value="GFR41087.1"/>
    <property type="molecule type" value="Genomic_DNA"/>
</dbReference>
<comment type="caution">
    <text evidence="2">The sequence shown here is derived from an EMBL/GenBank/DDBJ whole genome shotgun (WGS) entry which is preliminary data.</text>
</comment>
<dbReference type="InterPro" id="IPR003347">
    <property type="entry name" value="JmjC_dom"/>
</dbReference>
<feature type="non-terminal residue" evidence="2">
    <location>
        <position position="1"/>
    </location>
</feature>
<accession>A0AAD3DI00</accession>
<gene>
    <name evidence="2" type="ORF">Agub_g1727</name>
</gene>
<feature type="domain" description="JmjC" evidence="1">
    <location>
        <begin position="1"/>
        <end position="59"/>
    </location>
</feature>
<dbReference type="GO" id="GO:0005634">
    <property type="term" value="C:nucleus"/>
    <property type="evidence" value="ECO:0007669"/>
    <property type="project" value="TreeGrafter"/>
</dbReference>
<dbReference type="GO" id="GO:0045905">
    <property type="term" value="P:positive regulation of translational termination"/>
    <property type="evidence" value="ECO:0007669"/>
    <property type="project" value="TreeGrafter"/>
</dbReference>